<accession>A0ABW2N954</accession>
<evidence type="ECO:0000259" key="2">
    <source>
        <dbReference type="SMART" id="SM00854"/>
    </source>
</evidence>
<dbReference type="Proteomes" id="UP001596524">
    <property type="component" value="Unassembled WGS sequence"/>
</dbReference>
<dbReference type="CDD" id="cd07381">
    <property type="entry name" value="MPP_CapA"/>
    <property type="match status" value="1"/>
</dbReference>
<dbReference type="InterPro" id="IPR029052">
    <property type="entry name" value="Metallo-depent_PP-like"/>
</dbReference>
<reference evidence="4" key="1">
    <citation type="journal article" date="2019" name="Int. J. Syst. Evol. Microbiol.">
        <title>The Global Catalogue of Microorganisms (GCM) 10K type strain sequencing project: providing services to taxonomists for standard genome sequencing and annotation.</title>
        <authorList>
            <consortium name="The Broad Institute Genomics Platform"/>
            <consortium name="The Broad Institute Genome Sequencing Center for Infectious Disease"/>
            <person name="Wu L."/>
            <person name="Ma J."/>
        </authorList>
    </citation>
    <scope>NUCLEOTIDE SEQUENCE [LARGE SCALE GENOMIC DNA]</scope>
    <source>
        <strain evidence="4">FCH27</strain>
    </source>
</reference>
<evidence type="ECO:0000256" key="1">
    <source>
        <dbReference type="ARBA" id="ARBA00005662"/>
    </source>
</evidence>
<sequence length="445" mass="48801">MPRLRIAATGDSIVTRRLSGLRHDGFADLVDLVRSADVAYTNVEFVFPGRGRHPSTTFHGTHLGVSPDLLNEFQWLGFDVFGMANNHATDYGTDGLLSSMEELERRQMPYAGVGRTLREARLPVYVETAQGRVALISAGSSNARLSVAADPGINDAGRPGMAPVRVRKTHYVAEEKFDDFRSTLSESGVNVAAAGTTAPGIFFPYPDMNVYDGPPPGGFAVEGVFFAPSDRPRVETTALERDVEALAAVVREARTQADVVLVALHCHEGIQGRWNNEIPAEFLQPLAHTLIEAGADAILGTGPHMLRGIEIHKGRPILYSLGNFIFSLETIDSFPVEVYEQQSMDLSSTSADLYDKVTGYKDEPRFWETVLAQLVFEDGECTEVELVPVVLGRELPRSRRGDPALADAEHGRRILERLQGLSDPFETKLQIEERDGRVVGRITTS</sequence>
<name>A0ABW2N954_9ACTN</name>
<evidence type="ECO:0000313" key="4">
    <source>
        <dbReference type="Proteomes" id="UP001596524"/>
    </source>
</evidence>
<organism evidence="3 4">
    <name type="scientific">Nocardioides astragali</name>
    <dbReference type="NCBI Taxonomy" id="1776736"/>
    <lineage>
        <taxon>Bacteria</taxon>
        <taxon>Bacillati</taxon>
        <taxon>Actinomycetota</taxon>
        <taxon>Actinomycetes</taxon>
        <taxon>Propionibacteriales</taxon>
        <taxon>Nocardioidaceae</taxon>
        <taxon>Nocardioides</taxon>
    </lineage>
</organism>
<dbReference type="InterPro" id="IPR052169">
    <property type="entry name" value="CW_Biosynth-Accessory"/>
</dbReference>
<protein>
    <submittedName>
        <fullName evidence="3">CapA family protein</fullName>
    </submittedName>
</protein>
<dbReference type="PANTHER" id="PTHR33393:SF13">
    <property type="entry name" value="PGA BIOSYNTHESIS PROTEIN CAPA"/>
    <property type="match status" value="1"/>
</dbReference>
<dbReference type="PANTHER" id="PTHR33393">
    <property type="entry name" value="POLYGLUTAMINE SYNTHESIS ACCESSORY PROTEIN RV0574C-RELATED"/>
    <property type="match status" value="1"/>
</dbReference>
<dbReference type="SUPFAM" id="SSF56300">
    <property type="entry name" value="Metallo-dependent phosphatases"/>
    <property type="match status" value="1"/>
</dbReference>
<dbReference type="Gene3D" id="3.60.21.10">
    <property type="match status" value="1"/>
</dbReference>
<comment type="caution">
    <text evidence="3">The sequence shown here is derived from an EMBL/GenBank/DDBJ whole genome shotgun (WGS) entry which is preliminary data.</text>
</comment>
<dbReference type="InterPro" id="IPR019079">
    <property type="entry name" value="Capsule_synth_CapA"/>
</dbReference>
<keyword evidence="4" id="KW-1185">Reference proteome</keyword>
<dbReference type="Pfam" id="PF09587">
    <property type="entry name" value="PGA_cap"/>
    <property type="match status" value="1"/>
</dbReference>
<dbReference type="EMBL" id="JBHTCH010000025">
    <property type="protein sequence ID" value="MFC7362445.1"/>
    <property type="molecule type" value="Genomic_DNA"/>
</dbReference>
<comment type="similarity">
    <text evidence="1">Belongs to the CapA family.</text>
</comment>
<dbReference type="RefSeq" id="WP_255889128.1">
    <property type="nucleotide sequence ID" value="NZ_JAFMZM010000001.1"/>
</dbReference>
<proteinExistence type="inferred from homology"/>
<gene>
    <name evidence="3" type="ORF">ACFQO6_19405</name>
</gene>
<feature type="domain" description="Capsule synthesis protein CapA" evidence="2">
    <location>
        <begin position="5"/>
        <end position="328"/>
    </location>
</feature>
<evidence type="ECO:0000313" key="3">
    <source>
        <dbReference type="EMBL" id="MFC7362445.1"/>
    </source>
</evidence>
<dbReference type="SMART" id="SM00854">
    <property type="entry name" value="PGA_cap"/>
    <property type="match status" value="1"/>
</dbReference>